<reference evidence="1" key="1">
    <citation type="submission" date="2023-07" db="EMBL/GenBank/DDBJ databases">
        <title>Chromosome-level genome assembly of Artemia franciscana.</title>
        <authorList>
            <person name="Jo E."/>
        </authorList>
    </citation>
    <scope>NUCLEOTIDE SEQUENCE</scope>
    <source>
        <tissue evidence="1">Whole body</tissue>
    </source>
</reference>
<protein>
    <recommendedName>
        <fullName evidence="3">Endonuclease/exonuclease/phosphatase domain-containing protein</fullName>
    </recommendedName>
</protein>
<name>A0AA88LGW3_ARTSF</name>
<gene>
    <name evidence="1" type="ORF">QYM36_003445</name>
</gene>
<accession>A0AA88LGW3</accession>
<evidence type="ECO:0000313" key="1">
    <source>
        <dbReference type="EMBL" id="KAK2721170.1"/>
    </source>
</evidence>
<dbReference type="EMBL" id="JAVRJZ010000006">
    <property type="protein sequence ID" value="KAK2721170.1"/>
    <property type="molecule type" value="Genomic_DNA"/>
</dbReference>
<sequence length="121" mass="13659">MACIQVMIIGDFNCNLEDNNSPRSEVLMGVISDTYNLLKKDRPYSFITVAENVSNLDHVLYSHDCSNIMVSVGADGLYTDHLPLFLVLPTSNFRSENVNVKWRSYSDWDPPTSNQPYIGIP</sequence>
<dbReference type="AlphaFoldDB" id="A0AA88LGW3"/>
<comment type="caution">
    <text evidence="1">The sequence shown here is derived from an EMBL/GenBank/DDBJ whole genome shotgun (WGS) entry which is preliminary data.</text>
</comment>
<evidence type="ECO:0008006" key="3">
    <source>
        <dbReference type="Google" id="ProtNLM"/>
    </source>
</evidence>
<dbReference type="SUPFAM" id="SSF56219">
    <property type="entry name" value="DNase I-like"/>
    <property type="match status" value="1"/>
</dbReference>
<organism evidence="1 2">
    <name type="scientific">Artemia franciscana</name>
    <name type="common">Brine shrimp</name>
    <name type="synonym">Artemia sanfranciscana</name>
    <dbReference type="NCBI Taxonomy" id="6661"/>
    <lineage>
        <taxon>Eukaryota</taxon>
        <taxon>Metazoa</taxon>
        <taxon>Ecdysozoa</taxon>
        <taxon>Arthropoda</taxon>
        <taxon>Crustacea</taxon>
        <taxon>Branchiopoda</taxon>
        <taxon>Anostraca</taxon>
        <taxon>Artemiidae</taxon>
        <taxon>Artemia</taxon>
    </lineage>
</organism>
<evidence type="ECO:0000313" key="2">
    <source>
        <dbReference type="Proteomes" id="UP001187531"/>
    </source>
</evidence>
<proteinExistence type="predicted"/>
<dbReference type="Gene3D" id="3.60.10.10">
    <property type="entry name" value="Endonuclease/exonuclease/phosphatase"/>
    <property type="match status" value="1"/>
</dbReference>
<dbReference type="Proteomes" id="UP001187531">
    <property type="component" value="Unassembled WGS sequence"/>
</dbReference>
<dbReference type="InterPro" id="IPR036691">
    <property type="entry name" value="Endo/exonu/phosph_ase_sf"/>
</dbReference>
<keyword evidence="2" id="KW-1185">Reference proteome</keyword>